<dbReference type="PRINTS" id="PR00260">
    <property type="entry name" value="CHEMTRNSDUCR"/>
</dbReference>
<dbReference type="InterPro" id="IPR004090">
    <property type="entry name" value="Chemotax_Me-accpt_rcpt"/>
</dbReference>
<dbReference type="STRING" id="1122252.SAMN05660443_1116"/>
<feature type="transmembrane region" description="Helical" evidence="10">
    <location>
        <begin position="291"/>
        <end position="314"/>
    </location>
</feature>
<evidence type="ECO:0000256" key="8">
    <source>
        <dbReference type="ARBA" id="ARBA00029447"/>
    </source>
</evidence>
<dbReference type="GO" id="GO:0004888">
    <property type="term" value="F:transmembrane signaling receptor activity"/>
    <property type="evidence" value="ECO:0007669"/>
    <property type="project" value="InterPro"/>
</dbReference>
<evidence type="ECO:0000256" key="4">
    <source>
        <dbReference type="ARBA" id="ARBA00022692"/>
    </source>
</evidence>
<dbReference type="GO" id="GO:0005886">
    <property type="term" value="C:plasma membrane"/>
    <property type="evidence" value="ECO:0007669"/>
    <property type="project" value="UniProtKB-SubCell"/>
</dbReference>
<keyword evidence="4 10" id="KW-0812">Transmembrane</keyword>
<evidence type="ECO:0000256" key="5">
    <source>
        <dbReference type="ARBA" id="ARBA00022989"/>
    </source>
</evidence>
<comment type="similarity">
    <text evidence="8">Belongs to the methyl-accepting chemotaxis (MCP) protein family.</text>
</comment>
<feature type="domain" description="Methyl-accepting transducer" evidence="11">
    <location>
        <begin position="375"/>
        <end position="611"/>
    </location>
</feature>
<dbReference type="SUPFAM" id="SSF103190">
    <property type="entry name" value="Sensory domain-like"/>
    <property type="match status" value="1"/>
</dbReference>
<keyword evidence="7 9" id="KW-0807">Transducer</keyword>
<sequence>MASLTPAWWKKLSFGLRLTVTILGLLVLSLLILLSLAFNQYREAVITDTLSDAQTTSQNNAVRFTDWLLARQDEMRYLAKVRPARDLDRNSINSLMASLAEQDGFYDTIFVVGENGRGLAGISYENGQARLLSSQEADDFNVADRAWFRSAISGQNTFSQPVVSRASGNLVSTVAIPIRTDGNIIAVMRGAVQIDTLIERLAELSRDAGTEIYLVNQEGRAITPADSIADTSQPLNTQASQWARAGSSEVGRYTNAAGTPVIGSTAFIDLLGWSLVVETEEAVALANVRTMFWVLAVITLIILAVASVISMAVVRSITRTLGGDPEYASEIVHRVAEGNLITEIKLTKGDNKSLLSALAGMQDKLRHLLGDIANYSDQVAAASTQLTQINEATDQGMQQQTEEINSSATAMTEMTSSLEEVAHNTQRTADASTSALEAADTGQEAIATTLKQVHTLDKEVVMTTDLINQLKNDTDEIGQVLEVIEGIAEQTNLLALNAAIEAARAGDAGRGFAVVADEVRTLASRTQTSTSEIQAMIERLQAGADKAVNAMHKSNQSTQKTVTLTEDLRDKLDHIATAVSEINSNAQQIASATEEQTLVSRDINASIVNISEVAERTAGNVGESAKASESLSQLAEHLKALVAQFKTS</sequence>
<keyword evidence="3" id="KW-0145">Chemotaxis</keyword>
<keyword evidence="6 10" id="KW-0472">Membrane</keyword>
<name>A0A1I1FNA0_9GAMM</name>
<organism evidence="12 13">
    <name type="scientific">Marinospirillum celere</name>
    <dbReference type="NCBI Taxonomy" id="1122252"/>
    <lineage>
        <taxon>Bacteria</taxon>
        <taxon>Pseudomonadati</taxon>
        <taxon>Pseudomonadota</taxon>
        <taxon>Gammaproteobacteria</taxon>
        <taxon>Oceanospirillales</taxon>
        <taxon>Oceanospirillaceae</taxon>
        <taxon>Marinospirillum</taxon>
    </lineage>
</organism>
<dbReference type="GO" id="GO:0007165">
    <property type="term" value="P:signal transduction"/>
    <property type="evidence" value="ECO:0007669"/>
    <property type="project" value="UniProtKB-KW"/>
</dbReference>
<evidence type="ECO:0000256" key="10">
    <source>
        <dbReference type="SAM" id="Phobius"/>
    </source>
</evidence>
<evidence type="ECO:0000256" key="7">
    <source>
        <dbReference type="ARBA" id="ARBA00023224"/>
    </source>
</evidence>
<evidence type="ECO:0000256" key="2">
    <source>
        <dbReference type="ARBA" id="ARBA00022475"/>
    </source>
</evidence>
<dbReference type="CDD" id="cd18774">
    <property type="entry name" value="PDC2_HK_sensor"/>
    <property type="match status" value="1"/>
</dbReference>
<dbReference type="SUPFAM" id="SSF58104">
    <property type="entry name" value="Methyl-accepting chemotaxis protein (MCP) signaling domain"/>
    <property type="match status" value="1"/>
</dbReference>
<comment type="subcellular location">
    <subcellularLocation>
        <location evidence="1">Cell membrane</location>
        <topology evidence="1">Multi-pass membrane protein</topology>
    </subcellularLocation>
</comment>
<dbReference type="InterPro" id="IPR033479">
    <property type="entry name" value="dCache_1"/>
</dbReference>
<reference evidence="12 13" key="1">
    <citation type="submission" date="2016-10" db="EMBL/GenBank/DDBJ databases">
        <authorList>
            <person name="de Groot N.N."/>
        </authorList>
    </citation>
    <scope>NUCLEOTIDE SEQUENCE [LARGE SCALE GENOMIC DNA]</scope>
    <source>
        <strain evidence="12 13">DSM 18438</strain>
    </source>
</reference>
<keyword evidence="2" id="KW-1003">Cell membrane</keyword>
<evidence type="ECO:0000313" key="12">
    <source>
        <dbReference type="EMBL" id="SFC00804.1"/>
    </source>
</evidence>
<dbReference type="PROSITE" id="PS50111">
    <property type="entry name" value="CHEMOTAXIS_TRANSDUC_2"/>
    <property type="match status" value="1"/>
</dbReference>
<keyword evidence="13" id="KW-1185">Reference proteome</keyword>
<evidence type="ECO:0000313" key="13">
    <source>
        <dbReference type="Proteomes" id="UP000199058"/>
    </source>
</evidence>
<keyword evidence="5 10" id="KW-1133">Transmembrane helix</keyword>
<dbReference type="PANTHER" id="PTHR32089:SF112">
    <property type="entry name" value="LYSOZYME-LIKE PROTEIN-RELATED"/>
    <property type="match status" value="1"/>
</dbReference>
<evidence type="ECO:0000256" key="6">
    <source>
        <dbReference type="ARBA" id="ARBA00023136"/>
    </source>
</evidence>
<dbReference type="Gene3D" id="1.10.287.950">
    <property type="entry name" value="Methyl-accepting chemotaxis protein"/>
    <property type="match status" value="1"/>
</dbReference>
<dbReference type="GO" id="GO:0006935">
    <property type="term" value="P:chemotaxis"/>
    <property type="evidence" value="ECO:0007669"/>
    <property type="project" value="UniProtKB-KW"/>
</dbReference>
<dbReference type="AlphaFoldDB" id="A0A1I1FNA0"/>
<dbReference type="FunFam" id="1.10.287.950:FF:000001">
    <property type="entry name" value="Methyl-accepting chemotaxis sensory transducer"/>
    <property type="match status" value="1"/>
</dbReference>
<gene>
    <name evidence="12" type="ORF">SAMN05660443_1116</name>
</gene>
<dbReference type="PANTHER" id="PTHR32089">
    <property type="entry name" value="METHYL-ACCEPTING CHEMOTAXIS PROTEIN MCPB"/>
    <property type="match status" value="1"/>
</dbReference>
<evidence type="ECO:0000256" key="1">
    <source>
        <dbReference type="ARBA" id="ARBA00004651"/>
    </source>
</evidence>
<dbReference type="Proteomes" id="UP000199058">
    <property type="component" value="Unassembled WGS sequence"/>
</dbReference>
<dbReference type="InterPro" id="IPR004089">
    <property type="entry name" value="MCPsignal_dom"/>
</dbReference>
<dbReference type="CDD" id="cd12914">
    <property type="entry name" value="PDC1_DGC_like"/>
    <property type="match status" value="1"/>
</dbReference>
<proteinExistence type="inferred from homology"/>
<dbReference type="Pfam" id="PF02743">
    <property type="entry name" value="dCache_1"/>
    <property type="match status" value="1"/>
</dbReference>
<dbReference type="SMART" id="SM00283">
    <property type="entry name" value="MA"/>
    <property type="match status" value="1"/>
</dbReference>
<evidence type="ECO:0000256" key="3">
    <source>
        <dbReference type="ARBA" id="ARBA00022500"/>
    </source>
</evidence>
<protein>
    <submittedName>
        <fullName evidence="12">Methyl-accepting chemotaxis protein</fullName>
    </submittedName>
</protein>
<evidence type="ECO:0000256" key="9">
    <source>
        <dbReference type="PROSITE-ProRule" id="PRU00284"/>
    </source>
</evidence>
<dbReference type="Gene3D" id="3.30.450.20">
    <property type="entry name" value="PAS domain"/>
    <property type="match status" value="1"/>
</dbReference>
<dbReference type="EMBL" id="FOLH01000002">
    <property type="protein sequence ID" value="SFC00804.1"/>
    <property type="molecule type" value="Genomic_DNA"/>
</dbReference>
<dbReference type="CDD" id="cd11386">
    <property type="entry name" value="MCP_signal"/>
    <property type="match status" value="1"/>
</dbReference>
<accession>A0A1I1FNA0</accession>
<dbReference type="RefSeq" id="WP_091960426.1">
    <property type="nucleotide sequence ID" value="NZ_FOLH01000002.1"/>
</dbReference>
<evidence type="ECO:0000259" key="11">
    <source>
        <dbReference type="PROSITE" id="PS50111"/>
    </source>
</evidence>
<dbReference type="Pfam" id="PF00015">
    <property type="entry name" value="MCPsignal"/>
    <property type="match status" value="1"/>
</dbReference>
<dbReference type="InterPro" id="IPR029151">
    <property type="entry name" value="Sensor-like_sf"/>
</dbReference>